<dbReference type="Pfam" id="PF21925">
    <property type="entry name" value="XRCC4_C"/>
    <property type="match status" value="1"/>
</dbReference>
<dbReference type="InterPro" id="IPR038051">
    <property type="entry name" value="XRCC4-like_N_sf"/>
</dbReference>
<keyword evidence="2" id="KW-0227">DNA damage</keyword>
<evidence type="ECO:0000256" key="5">
    <source>
        <dbReference type="ARBA" id="ARBA00023242"/>
    </source>
</evidence>
<keyword evidence="12" id="KW-1185">Reference proteome</keyword>
<dbReference type="SUPFAM" id="SSF50809">
    <property type="entry name" value="XRCC4, N-terminal domain"/>
    <property type="match status" value="1"/>
</dbReference>
<feature type="domain" description="XRCC4 N-terminal" evidence="8">
    <location>
        <begin position="54"/>
        <end position="152"/>
    </location>
</feature>
<organism evidence="11 12">
    <name type="scientific">Knipowitschia caucasica</name>
    <name type="common">Caucasian dwarf goby</name>
    <name type="synonym">Pomatoschistus caucasicus</name>
    <dbReference type="NCBI Taxonomy" id="637954"/>
    <lineage>
        <taxon>Eukaryota</taxon>
        <taxon>Metazoa</taxon>
        <taxon>Chordata</taxon>
        <taxon>Craniata</taxon>
        <taxon>Vertebrata</taxon>
        <taxon>Euteleostomi</taxon>
        <taxon>Actinopterygii</taxon>
        <taxon>Neopterygii</taxon>
        <taxon>Teleostei</taxon>
        <taxon>Neoteleostei</taxon>
        <taxon>Acanthomorphata</taxon>
        <taxon>Gobiaria</taxon>
        <taxon>Gobiiformes</taxon>
        <taxon>Gobioidei</taxon>
        <taxon>Gobiidae</taxon>
        <taxon>Gobiinae</taxon>
        <taxon>Knipowitschia</taxon>
    </lineage>
</organism>
<dbReference type="Gene3D" id="2.170.210.10">
    <property type="entry name" value="DNA double-strand break repair and VJ recombination XRCC4, N-terminal"/>
    <property type="match status" value="1"/>
</dbReference>
<dbReference type="Gene3D" id="1.20.5.370">
    <property type="match status" value="1"/>
</dbReference>
<accession>A0AAV2ISA9</accession>
<comment type="subcellular location">
    <subcellularLocation>
        <location evidence="1">Nucleus</location>
    </subcellularLocation>
</comment>
<evidence type="ECO:0000259" key="8">
    <source>
        <dbReference type="Pfam" id="PF06632"/>
    </source>
</evidence>
<evidence type="ECO:0000256" key="2">
    <source>
        <dbReference type="ARBA" id="ARBA00022763"/>
    </source>
</evidence>
<evidence type="ECO:0000259" key="10">
    <source>
        <dbReference type="Pfam" id="PF21925"/>
    </source>
</evidence>
<evidence type="ECO:0008006" key="13">
    <source>
        <dbReference type="Google" id="ProtNLM"/>
    </source>
</evidence>
<dbReference type="GO" id="GO:0032807">
    <property type="term" value="C:DNA ligase IV complex"/>
    <property type="evidence" value="ECO:0007669"/>
    <property type="project" value="TreeGrafter"/>
</dbReference>
<evidence type="ECO:0000259" key="9">
    <source>
        <dbReference type="Pfam" id="PF21924"/>
    </source>
</evidence>
<evidence type="ECO:0000256" key="6">
    <source>
        <dbReference type="ARBA" id="ARBA00025728"/>
    </source>
</evidence>
<feature type="compositionally biased region" description="Polar residues" evidence="7">
    <location>
        <begin position="339"/>
        <end position="351"/>
    </location>
</feature>
<reference evidence="11 12" key="1">
    <citation type="submission" date="2024-04" db="EMBL/GenBank/DDBJ databases">
        <authorList>
            <person name="Waldvogel A.-M."/>
            <person name="Schoenle A."/>
        </authorList>
    </citation>
    <scope>NUCLEOTIDE SEQUENCE [LARGE SCALE GENOMIC DNA]</scope>
</reference>
<dbReference type="CDD" id="cd22283">
    <property type="entry name" value="HD_XRCC4_N"/>
    <property type="match status" value="1"/>
</dbReference>
<dbReference type="GO" id="GO:0006303">
    <property type="term" value="P:double-strand break repair via nonhomologous end joining"/>
    <property type="evidence" value="ECO:0007669"/>
    <property type="project" value="TreeGrafter"/>
</dbReference>
<dbReference type="Pfam" id="PF06632">
    <property type="entry name" value="XRCC4"/>
    <property type="match status" value="1"/>
</dbReference>
<dbReference type="GO" id="GO:0003677">
    <property type="term" value="F:DNA binding"/>
    <property type="evidence" value="ECO:0007669"/>
    <property type="project" value="InterPro"/>
</dbReference>
<feature type="domain" description="XRCC4 C-terminal" evidence="10">
    <location>
        <begin position="255"/>
        <end position="368"/>
    </location>
</feature>
<dbReference type="InterPro" id="IPR053962">
    <property type="entry name" value="XRCC4_CC"/>
</dbReference>
<gene>
    <name evidence="11" type="ORF">KC01_LOCUS757</name>
</gene>
<dbReference type="PANTHER" id="PTHR28559:SF1">
    <property type="entry name" value="DNA REPAIR PROTEIN XRCC4"/>
    <property type="match status" value="1"/>
</dbReference>
<dbReference type="Pfam" id="PF21924">
    <property type="entry name" value="XRCC4_CC"/>
    <property type="match status" value="1"/>
</dbReference>
<dbReference type="InterPro" id="IPR009089">
    <property type="entry name" value="XRCC4_N_sf"/>
</dbReference>
<dbReference type="Proteomes" id="UP001497482">
    <property type="component" value="Chromosome 1"/>
</dbReference>
<dbReference type="GO" id="GO:0010165">
    <property type="term" value="P:response to X-ray"/>
    <property type="evidence" value="ECO:0007669"/>
    <property type="project" value="TreeGrafter"/>
</dbReference>
<keyword evidence="3" id="KW-0233">DNA recombination</keyword>
<evidence type="ECO:0000313" key="11">
    <source>
        <dbReference type="EMBL" id="CAL1568066.1"/>
    </source>
</evidence>
<feature type="domain" description="XRCC4 coiled-coil" evidence="9">
    <location>
        <begin position="157"/>
        <end position="233"/>
    </location>
</feature>
<sequence length="370" mass="41928">MFMCPVKRLLQEGTGRNPVAHRREMKFCFQTSKKPTAIQKMNTSVRRISLSGSSYLLRLDWIGPDLGSGFQLLLTDVQNAWRGEVLEAAICEEAKELETNKEQYVRDIHQALTGAESSTSYSFTLTGSGTHVSLAYEKVQEDISFRLGSVTLTALSDPADAVRDLLFYSMDKGNSLDQHNHKLEEQNLRLRQEHQRIVSQLKQYARDKEELESELYSRFVYVLNTKKAKIRNLKTILANLQEESSDGEMQQTQKDDDEDEYGGSTDNEAEDAKPKAVVKSPPKECTTPTPLDDELRDLTDVAPCRKRRIRHLEAPSFRHKRRSSTGRVVKRRVEKRRSQSPAALSVQQAPHCSSDAAAATSDAEDLFEDF</sequence>
<comment type="similarity">
    <text evidence="6">Belongs to the XRCC4-XLF family. XRCC4 subfamily.</text>
</comment>
<dbReference type="InterPro" id="IPR053963">
    <property type="entry name" value="XRCC4_C"/>
</dbReference>
<evidence type="ECO:0000313" key="12">
    <source>
        <dbReference type="Proteomes" id="UP001497482"/>
    </source>
</evidence>
<dbReference type="EMBL" id="OZ035823">
    <property type="protein sequence ID" value="CAL1568066.1"/>
    <property type="molecule type" value="Genomic_DNA"/>
</dbReference>
<dbReference type="InterPro" id="IPR053961">
    <property type="entry name" value="XRCC4_N"/>
</dbReference>
<proteinExistence type="inferred from homology"/>
<dbReference type="SUPFAM" id="SSF58022">
    <property type="entry name" value="XRCC4, C-terminal oligomerization domain"/>
    <property type="match status" value="1"/>
</dbReference>
<keyword evidence="5" id="KW-0539">Nucleus</keyword>
<dbReference type="PANTHER" id="PTHR28559">
    <property type="entry name" value="DNA REPAIR PROTEIN XRCC4"/>
    <property type="match status" value="1"/>
</dbReference>
<dbReference type="InterPro" id="IPR014751">
    <property type="entry name" value="XRCC4-like_C"/>
</dbReference>
<evidence type="ECO:0000256" key="4">
    <source>
        <dbReference type="ARBA" id="ARBA00023204"/>
    </source>
</evidence>
<dbReference type="GO" id="GO:0033152">
    <property type="term" value="P:immunoglobulin V(D)J recombination"/>
    <property type="evidence" value="ECO:0007669"/>
    <property type="project" value="TreeGrafter"/>
</dbReference>
<name>A0AAV2ISA9_KNICA</name>
<protein>
    <recommendedName>
        <fullName evidence="13">XRCC4</fullName>
    </recommendedName>
</protein>
<dbReference type="InterPro" id="IPR010585">
    <property type="entry name" value="DNA_repair_prot_XRCC4"/>
</dbReference>
<evidence type="ECO:0000256" key="1">
    <source>
        <dbReference type="ARBA" id="ARBA00004123"/>
    </source>
</evidence>
<dbReference type="AlphaFoldDB" id="A0AAV2ISA9"/>
<feature type="compositionally biased region" description="Basic residues" evidence="7">
    <location>
        <begin position="317"/>
        <end position="335"/>
    </location>
</feature>
<feature type="region of interest" description="Disordered" evidence="7">
    <location>
        <begin position="241"/>
        <end position="300"/>
    </location>
</feature>
<feature type="region of interest" description="Disordered" evidence="7">
    <location>
        <begin position="312"/>
        <end position="370"/>
    </location>
</feature>
<keyword evidence="4" id="KW-0234">DNA repair</keyword>
<evidence type="ECO:0000256" key="7">
    <source>
        <dbReference type="SAM" id="MobiDB-lite"/>
    </source>
</evidence>
<dbReference type="GO" id="GO:0005958">
    <property type="term" value="C:DNA-dependent protein kinase-DNA ligase 4 complex"/>
    <property type="evidence" value="ECO:0007669"/>
    <property type="project" value="TreeGrafter"/>
</dbReference>
<evidence type="ECO:0000256" key="3">
    <source>
        <dbReference type="ARBA" id="ARBA00023172"/>
    </source>
</evidence>